<reference evidence="1" key="3">
    <citation type="submission" date="2025-09" db="UniProtKB">
        <authorList>
            <consortium name="Ensembl"/>
        </authorList>
    </citation>
    <scope>IDENTIFICATION</scope>
</reference>
<evidence type="ECO:0000313" key="1">
    <source>
        <dbReference type="Ensembl" id="ENSCMUP00000027032.2"/>
    </source>
</evidence>
<accession>A0A8U7P998</accession>
<dbReference type="Proteomes" id="UP000694553">
    <property type="component" value="Unassembled WGS sequence"/>
</dbReference>
<organism evidence="1 2">
    <name type="scientific">Corvus moneduloides</name>
    <name type="common">New Caledonian crow</name>
    <dbReference type="NCBI Taxonomy" id="1196302"/>
    <lineage>
        <taxon>Eukaryota</taxon>
        <taxon>Metazoa</taxon>
        <taxon>Chordata</taxon>
        <taxon>Craniata</taxon>
        <taxon>Vertebrata</taxon>
        <taxon>Euteleostomi</taxon>
        <taxon>Archelosauria</taxon>
        <taxon>Archosauria</taxon>
        <taxon>Dinosauria</taxon>
        <taxon>Saurischia</taxon>
        <taxon>Theropoda</taxon>
        <taxon>Coelurosauria</taxon>
        <taxon>Aves</taxon>
        <taxon>Neognathae</taxon>
        <taxon>Neoaves</taxon>
        <taxon>Telluraves</taxon>
        <taxon>Australaves</taxon>
        <taxon>Passeriformes</taxon>
        <taxon>Corvoidea</taxon>
        <taxon>Corvidae</taxon>
        <taxon>Corvus</taxon>
    </lineage>
</organism>
<name>A0A8C3EWI4_CORMO</name>
<dbReference type="Ensembl" id="ENSCMUT00000029065.2">
    <property type="protein sequence ID" value="ENSCMUP00000027032.2"/>
    <property type="gene ID" value="ENSCMUG00000016337.2"/>
</dbReference>
<evidence type="ECO:0000313" key="2">
    <source>
        <dbReference type="Proteomes" id="UP000694553"/>
    </source>
</evidence>
<sequence length="63" mass="7452">SQITGKTRVEINSDKVQKKYWKWKHSPKNEDEYVVTSDAELDVKLMINLGTMSRYMSRVSMNR</sequence>
<proteinExistence type="predicted"/>
<accession>A0A8C3EWI4</accession>
<reference evidence="2" key="1">
    <citation type="submission" date="2019-10" db="EMBL/GenBank/DDBJ databases">
        <title>Corvus moneduloides (New Caledonian crow) genome, bCorMon1, primary haplotype.</title>
        <authorList>
            <person name="Rutz C."/>
            <person name="Fungtammasan C."/>
            <person name="Mountcastle J."/>
            <person name="Formenti G."/>
            <person name="Chow W."/>
            <person name="Howe K."/>
            <person name="Steele M.P."/>
            <person name="Fernandes J."/>
            <person name="Gilbert M.T.P."/>
            <person name="Fedrigo O."/>
            <person name="Jarvis E.D."/>
            <person name="Gemmell N."/>
        </authorList>
    </citation>
    <scope>NUCLEOTIDE SEQUENCE [LARGE SCALE GENOMIC DNA]</scope>
</reference>
<reference evidence="1" key="2">
    <citation type="submission" date="2025-08" db="UniProtKB">
        <authorList>
            <consortium name="Ensembl"/>
        </authorList>
    </citation>
    <scope>IDENTIFICATION</scope>
</reference>
<dbReference type="AlphaFoldDB" id="A0A8C3EWI4"/>
<protein>
    <submittedName>
        <fullName evidence="1">Uncharacterized protein</fullName>
    </submittedName>
</protein>
<keyword evidence="2" id="KW-1185">Reference proteome</keyword>